<dbReference type="InterPro" id="IPR020845">
    <property type="entry name" value="AMP-binding_CS"/>
</dbReference>
<keyword evidence="4" id="KW-1185">Reference proteome</keyword>
<dbReference type="EMBL" id="BAAAHE010000049">
    <property type="protein sequence ID" value="GAA0636135.1"/>
    <property type="molecule type" value="Genomic_DNA"/>
</dbReference>
<evidence type="ECO:0000259" key="1">
    <source>
        <dbReference type="Pfam" id="PF00501"/>
    </source>
</evidence>
<dbReference type="InterPro" id="IPR045851">
    <property type="entry name" value="AMP-bd_C_sf"/>
</dbReference>
<feature type="domain" description="AMP-binding enzyme C-terminal" evidence="2">
    <location>
        <begin position="444"/>
        <end position="519"/>
    </location>
</feature>
<evidence type="ECO:0000313" key="3">
    <source>
        <dbReference type="EMBL" id="GAA0636135.1"/>
    </source>
</evidence>
<accession>A0ABN1HAY5</accession>
<evidence type="ECO:0000313" key="4">
    <source>
        <dbReference type="Proteomes" id="UP001500957"/>
    </source>
</evidence>
<dbReference type="PANTHER" id="PTHR43201">
    <property type="entry name" value="ACYL-COA SYNTHETASE"/>
    <property type="match status" value="1"/>
</dbReference>
<name>A0ABN1HAY5_9ACTN</name>
<comment type="caution">
    <text evidence="3">The sequence shown here is derived from an EMBL/GenBank/DDBJ whole genome shotgun (WGS) entry which is preliminary data.</text>
</comment>
<dbReference type="Gene3D" id="3.40.50.12780">
    <property type="entry name" value="N-terminal domain of ligase-like"/>
    <property type="match status" value="1"/>
</dbReference>
<sequence length="533" mass="57412">MSALETDAPVAAPPAWGTEVRRRTGRHPEYLVWEPRKHRLSELLADSEFWGDREFLVQGERRVSFAEHGLLVDRACRELRRHGVGVGDRVFLLSGNHVETIVLWWAAQCVGALPVLGNSWWSEADVATAIDELTPRLVVTDGKRRGSVPAAVPTFLLEELCPAEGEAPRDWDETGDEDDPATVIFTSGTTGRPRGVVLSHRAVIANVHNLLHDTGSLPQTIGPERPIQISMLGVPFFHLSGLQSVVIALVTGGRLVFPPPGPFDAKATLELMAAERLTFFAAVPTVMGRLVNHPDFGNYDFSSIRAATMGGMAVPPALVERVRAAFPNVKRNVSTMYGLSETGGAVTRCSGPALAERPWSSGAPLPVVEVRIVDADAEGVGEIEVRSPANMTGYWDGSHTALVDPDGWLRTGDRGRLRDGHLELVGRSKDVVIRAGENIAAPHVEAGLLRHPAVAEVAVVGLPHPDLGEQVAAAVVPADGADVSVDDLRDFARAQLSSFEVPSAWWIRNEPLPTNAGGKVLKSELLRTWPSAG</sequence>
<protein>
    <submittedName>
        <fullName evidence="3">Class I adenylate-forming enzyme family protein</fullName>
    </submittedName>
</protein>
<proteinExistence type="predicted"/>
<dbReference type="Gene3D" id="3.30.300.30">
    <property type="match status" value="1"/>
</dbReference>
<dbReference type="Proteomes" id="UP001500957">
    <property type="component" value="Unassembled WGS sequence"/>
</dbReference>
<reference evidence="3 4" key="1">
    <citation type="journal article" date="2019" name="Int. J. Syst. Evol. Microbiol.">
        <title>The Global Catalogue of Microorganisms (GCM) 10K type strain sequencing project: providing services to taxonomists for standard genome sequencing and annotation.</title>
        <authorList>
            <consortium name="The Broad Institute Genomics Platform"/>
            <consortium name="The Broad Institute Genome Sequencing Center for Infectious Disease"/>
            <person name="Wu L."/>
            <person name="Ma J."/>
        </authorList>
    </citation>
    <scope>NUCLEOTIDE SEQUENCE [LARGE SCALE GENOMIC DNA]</scope>
    <source>
        <strain evidence="3 4">JCM 10671</strain>
    </source>
</reference>
<gene>
    <name evidence="3" type="ORF">GCM10009547_45450</name>
</gene>
<dbReference type="InterPro" id="IPR025110">
    <property type="entry name" value="AMP-bd_C"/>
</dbReference>
<organism evidence="3 4">
    <name type="scientific">Sporichthya brevicatena</name>
    <dbReference type="NCBI Taxonomy" id="171442"/>
    <lineage>
        <taxon>Bacteria</taxon>
        <taxon>Bacillati</taxon>
        <taxon>Actinomycetota</taxon>
        <taxon>Actinomycetes</taxon>
        <taxon>Sporichthyales</taxon>
        <taxon>Sporichthyaceae</taxon>
        <taxon>Sporichthya</taxon>
    </lineage>
</organism>
<dbReference type="RefSeq" id="WP_344609136.1">
    <property type="nucleotide sequence ID" value="NZ_BAAAHE010000049.1"/>
</dbReference>
<dbReference type="InterPro" id="IPR000873">
    <property type="entry name" value="AMP-dep_synth/lig_dom"/>
</dbReference>
<dbReference type="Pfam" id="PF00501">
    <property type="entry name" value="AMP-binding"/>
    <property type="match status" value="1"/>
</dbReference>
<evidence type="ECO:0000259" key="2">
    <source>
        <dbReference type="Pfam" id="PF13193"/>
    </source>
</evidence>
<dbReference type="PROSITE" id="PS00455">
    <property type="entry name" value="AMP_BINDING"/>
    <property type="match status" value="1"/>
</dbReference>
<dbReference type="SUPFAM" id="SSF56801">
    <property type="entry name" value="Acetyl-CoA synthetase-like"/>
    <property type="match status" value="1"/>
</dbReference>
<feature type="domain" description="AMP-dependent synthetase/ligase" evidence="1">
    <location>
        <begin position="50"/>
        <end position="395"/>
    </location>
</feature>
<dbReference type="InterPro" id="IPR042099">
    <property type="entry name" value="ANL_N_sf"/>
</dbReference>
<dbReference type="PANTHER" id="PTHR43201:SF32">
    <property type="entry name" value="2-SUCCINYLBENZOATE--COA LIGASE, CHLOROPLASTIC_PEROXISOMAL"/>
    <property type="match status" value="1"/>
</dbReference>
<dbReference type="Pfam" id="PF13193">
    <property type="entry name" value="AMP-binding_C"/>
    <property type="match status" value="1"/>
</dbReference>